<evidence type="ECO:0000256" key="1">
    <source>
        <dbReference type="SAM" id="Phobius"/>
    </source>
</evidence>
<dbReference type="EMBL" id="JAJGNA010000016">
    <property type="protein sequence ID" value="MCC4309416.1"/>
    <property type="molecule type" value="Genomic_DNA"/>
</dbReference>
<reference evidence="2" key="1">
    <citation type="submission" date="2021-10" db="EMBL/GenBank/DDBJ databases">
        <title>The diversity and Nitrogen Metabolism of Culturable Nitrate-Utilizing Bacteria Within the Oxygen Minimum Zone of the Changjiang (Yangtze River)Estuary.</title>
        <authorList>
            <person name="Zhang D."/>
            <person name="Zheng J."/>
            <person name="Liu S."/>
            <person name="He W."/>
        </authorList>
    </citation>
    <scope>NUCLEOTIDE SEQUENCE</scope>
    <source>
        <strain evidence="2">FXH-223</strain>
    </source>
</reference>
<dbReference type="RefSeq" id="WP_204428066.1">
    <property type="nucleotide sequence ID" value="NZ_ARXL01000029.1"/>
</dbReference>
<keyword evidence="1" id="KW-1133">Transmembrane helix</keyword>
<proteinExistence type="predicted"/>
<protein>
    <submittedName>
        <fullName evidence="2">Uncharacterized protein</fullName>
    </submittedName>
</protein>
<organism evidence="2 3">
    <name type="scientific">Alloalcanivorax marinus</name>
    <dbReference type="NCBI Taxonomy" id="1177169"/>
    <lineage>
        <taxon>Bacteria</taxon>
        <taxon>Pseudomonadati</taxon>
        <taxon>Pseudomonadota</taxon>
        <taxon>Gammaproteobacteria</taxon>
        <taxon>Oceanospirillales</taxon>
        <taxon>Alcanivoracaceae</taxon>
        <taxon>Alloalcanivorax</taxon>
    </lineage>
</organism>
<comment type="caution">
    <text evidence="2">The sequence shown here is derived from an EMBL/GenBank/DDBJ whole genome shotgun (WGS) entry which is preliminary data.</text>
</comment>
<accession>A0A9Q3UNW0</accession>
<dbReference type="Proteomes" id="UP001108027">
    <property type="component" value="Unassembled WGS sequence"/>
</dbReference>
<keyword evidence="3" id="KW-1185">Reference proteome</keyword>
<evidence type="ECO:0000313" key="2">
    <source>
        <dbReference type="EMBL" id="MCC4309416.1"/>
    </source>
</evidence>
<name>A0A9Q3UNW0_9GAMM</name>
<dbReference type="AlphaFoldDB" id="A0A9Q3UNW0"/>
<keyword evidence="1" id="KW-0812">Transmembrane</keyword>
<evidence type="ECO:0000313" key="3">
    <source>
        <dbReference type="Proteomes" id="UP001108027"/>
    </source>
</evidence>
<feature type="transmembrane region" description="Helical" evidence="1">
    <location>
        <begin position="12"/>
        <end position="31"/>
    </location>
</feature>
<sequence length="340" mass="37499">MRSLLDKIIRSSRLVLAGGMVVALSGCAMIWKSTGDILVTFGEAEMAPYLFTYDDIRMGCMTGEAQTPLLMSFAEVGSWPEKLGVLTFTTAAVCMQQEALEQELRYHREVRAGNVASAQDARIAQKRLSAVAAKRLYKAYTLMNEKFGPLEEGQCPYLRKDLDELVWLVGNISGVQALVADGAADGTVGVPRDIVAKVERRMKCLDNEKWWGAPMGVRATIWSILPQLAPEGAEPWKVLHESEQMGFEKGVRLGSAFYAMSAYSKGDNERLRDAIRNFAANDDNVDPDYLMMDTIAGVLVTGLSDLLWTENTGKRTPIGALGTFWDDEADEPEVNIDDLL</sequence>
<gene>
    <name evidence="2" type="ORF">LL252_12635</name>
</gene>
<dbReference type="PROSITE" id="PS51257">
    <property type="entry name" value="PROKAR_LIPOPROTEIN"/>
    <property type="match status" value="1"/>
</dbReference>
<keyword evidence="1" id="KW-0472">Membrane</keyword>